<keyword evidence="2" id="KW-0614">Plasmid</keyword>
<evidence type="ECO:0000313" key="3">
    <source>
        <dbReference type="Proteomes" id="UP000058074"/>
    </source>
</evidence>
<organism evidence="2 3">
    <name type="scientific">Sphingopyxis macrogoltabida</name>
    <name type="common">Sphingomonas macrogoltabidus</name>
    <dbReference type="NCBI Taxonomy" id="33050"/>
    <lineage>
        <taxon>Bacteria</taxon>
        <taxon>Pseudomonadati</taxon>
        <taxon>Pseudomonadota</taxon>
        <taxon>Alphaproteobacteria</taxon>
        <taxon>Sphingomonadales</taxon>
        <taxon>Sphingomonadaceae</taxon>
        <taxon>Sphingopyxis</taxon>
    </lineage>
</organism>
<dbReference type="PATRIC" id="fig|33050.5.peg.4756"/>
<evidence type="ECO:0000256" key="1">
    <source>
        <dbReference type="SAM" id="SignalP"/>
    </source>
</evidence>
<dbReference type="Pfam" id="PF06834">
    <property type="entry name" value="TraU"/>
    <property type="match status" value="1"/>
</dbReference>
<feature type="chain" id="PRO_5006039253" evidence="1">
    <location>
        <begin position="24"/>
        <end position="346"/>
    </location>
</feature>
<dbReference type="Proteomes" id="UP000058074">
    <property type="component" value="Plasmid 1"/>
</dbReference>
<dbReference type="AlphaFoldDB" id="A0A0N9V2V0"/>
<sequence>MRSRLLALLLGFASLFMAATVLAPPVLAQGLPSGPGRCSGSFVNPVTDVCWGCMFPLSLGSLKIWPSSRADTDNPDLPICACGTPVPRIGLAIGFWEPVRLIDVSTKPWCFPNLGGIKLDPGFPIGNGYASDGAQLGGQSQRTAKYHVHYYIYPLLYWLEVVTDFLCLEASSFDVAYMSEIDPLWQDDELASLLNPEAALFTSVIAQAACSADCISATTRLPMDELFWCSGCQGSMYPMNGNVGANIGIKQSARLAAERMVYKLHRQGLAWGTSGSKALCSKYIMPILKKSQYRMQQVNPTPMVSGREACSPIGATTILPKSGQVYPVKGEDVGFLLWRKRNCCML</sequence>
<accession>A0A0N9V2V0</accession>
<name>A0A0N9V2V0_SPHMC</name>
<dbReference type="KEGG" id="smag:AN936_23520"/>
<evidence type="ECO:0000313" key="2">
    <source>
        <dbReference type="EMBL" id="ALH83117.1"/>
    </source>
</evidence>
<proteinExistence type="predicted"/>
<geneLocation type="plasmid" evidence="2 3">
    <name>1</name>
</geneLocation>
<keyword evidence="1" id="KW-0732">Signal</keyword>
<reference evidence="2 3" key="1">
    <citation type="journal article" date="2015" name="Genome Announc.">
        <title>Complete Genome Sequence of Polypropylene Glycol- and Polyethylene Glycol-Degrading Sphingopyxis macrogoltabida Strain EY-1.</title>
        <authorList>
            <person name="Ohtsubo Y."/>
            <person name="Nagata Y."/>
            <person name="Numata M."/>
            <person name="Tsuchikane K."/>
            <person name="Hosoyama A."/>
            <person name="Yamazoe A."/>
            <person name="Tsuda M."/>
            <person name="Fujita N."/>
            <person name="Kawai F."/>
        </authorList>
    </citation>
    <scope>NUCLEOTIDE SEQUENCE [LARGE SCALE GENOMIC DNA]</scope>
    <source>
        <strain evidence="2 3">EY-1</strain>
        <plasmid evidence="2">1</plasmid>
    </source>
</reference>
<gene>
    <name evidence="2" type="ORF">AN936_23520</name>
</gene>
<protein>
    <submittedName>
        <fullName evidence="2">Conjugal transfer protein</fullName>
    </submittedName>
</protein>
<dbReference type="InterPro" id="IPR009649">
    <property type="entry name" value="TraU"/>
</dbReference>
<dbReference type="EMBL" id="CP012701">
    <property type="protein sequence ID" value="ALH83117.1"/>
    <property type="molecule type" value="Genomic_DNA"/>
</dbReference>
<dbReference type="NCBIfam" id="NF010297">
    <property type="entry name" value="PRK13737.1"/>
    <property type="match status" value="1"/>
</dbReference>
<feature type="signal peptide" evidence="1">
    <location>
        <begin position="1"/>
        <end position="23"/>
    </location>
</feature>